<dbReference type="GO" id="GO:0005737">
    <property type="term" value="C:cytoplasm"/>
    <property type="evidence" value="ECO:0007669"/>
    <property type="project" value="TreeGrafter"/>
</dbReference>
<keyword evidence="12" id="KW-0106">Calcium</keyword>
<evidence type="ECO:0000256" key="16">
    <source>
        <dbReference type="ARBA" id="ARBA00023136"/>
    </source>
</evidence>
<keyword evidence="17" id="KW-1015">Disulfide bond</keyword>
<dbReference type="GO" id="GO:0043171">
    <property type="term" value="P:peptide catabolic process"/>
    <property type="evidence" value="ECO:0007669"/>
    <property type="project" value="TreeGrafter"/>
</dbReference>
<dbReference type="GO" id="GO:0070006">
    <property type="term" value="F:metalloaminopeptidase activity"/>
    <property type="evidence" value="ECO:0007669"/>
    <property type="project" value="TreeGrafter"/>
</dbReference>
<evidence type="ECO:0000256" key="22">
    <source>
        <dbReference type="RuleBase" id="RU364040"/>
    </source>
</evidence>
<evidence type="ECO:0000256" key="5">
    <source>
        <dbReference type="ARBA" id="ARBA00022438"/>
    </source>
</evidence>
<feature type="domain" description="ERAP1-like C-terminal" evidence="25">
    <location>
        <begin position="609"/>
        <end position="927"/>
    </location>
</feature>
<keyword evidence="15 22" id="KW-0482">Metalloprotease</keyword>
<dbReference type="EC" id="3.4.11.-" evidence="22"/>
<dbReference type="PANTHER" id="PTHR11533">
    <property type="entry name" value="PROTEASE M1 ZINC METALLOPROTEASE"/>
    <property type="match status" value="1"/>
</dbReference>
<evidence type="ECO:0000313" key="28">
    <source>
        <dbReference type="Proteomes" id="UP001152320"/>
    </source>
</evidence>
<evidence type="ECO:0000259" key="24">
    <source>
        <dbReference type="Pfam" id="PF01433"/>
    </source>
</evidence>
<evidence type="ECO:0000256" key="10">
    <source>
        <dbReference type="ARBA" id="ARBA00022801"/>
    </source>
</evidence>
<dbReference type="FunFam" id="1.10.390.10:FF:000016">
    <property type="entry name" value="Glutamyl aminopeptidase"/>
    <property type="match status" value="1"/>
</dbReference>
<dbReference type="Gene3D" id="1.10.390.10">
    <property type="entry name" value="Neutral Protease Domain 2"/>
    <property type="match status" value="1"/>
</dbReference>
<dbReference type="Gene3D" id="2.60.40.1910">
    <property type="match status" value="1"/>
</dbReference>
<evidence type="ECO:0000256" key="15">
    <source>
        <dbReference type="ARBA" id="ARBA00023049"/>
    </source>
</evidence>
<dbReference type="Pfam" id="PF11838">
    <property type="entry name" value="ERAP1_C"/>
    <property type="match status" value="1"/>
</dbReference>
<evidence type="ECO:0000256" key="2">
    <source>
        <dbReference type="ARBA" id="ARBA00004401"/>
    </source>
</evidence>
<organism evidence="27 28">
    <name type="scientific">Holothuria leucospilota</name>
    <name type="common">Black long sea cucumber</name>
    <name type="synonym">Mertensiothuria leucospilota</name>
    <dbReference type="NCBI Taxonomy" id="206669"/>
    <lineage>
        <taxon>Eukaryota</taxon>
        <taxon>Metazoa</taxon>
        <taxon>Echinodermata</taxon>
        <taxon>Eleutherozoa</taxon>
        <taxon>Echinozoa</taxon>
        <taxon>Holothuroidea</taxon>
        <taxon>Aspidochirotacea</taxon>
        <taxon>Aspidochirotida</taxon>
        <taxon>Holothuriidae</taxon>
        <taxon>Holothuria</taxon>
    </lineage>
</organism>
<dbReference type="Gene3D" id="1.25.50.20">
    <property type="match status" value="1"/>
</dbReference>
<dbReference type="EMBL" id="JAIZAY010000020">
    <property type="protein sequence ID" value="KAJ8022254.1"/>
    <property type="molecule type" value="Genomic_DNA"/>
</dbReference>
<dbReference type="SUPFAM" id="SSF63737">
    <property type="entry name" value="Leukotriene A4 hydrolase N-terminal domain"/>
    <property type="match status" value="1"/>
</dbReference>
<dbReference type="InterPro" id="IPR050344">
    <property type="entry name" value="Peptidase_M1_aminopeptidases"/>
</dbReference>
<dbReference type="GO" id="GO:0004230">
    <property type="term" value="F:glutamyl aminopeptidase activity"/>
    <property type="evidence" value="ECO:0007669"/>
    <property type="project" value="UniProtKB-EC"/>
</dbReference>
<evidence type="ECO:0000256" key="4">
    <source>
        <dbReference type="ARBA" id="ARBA00011748"/>
    </source>
</evidence>
<evidence type="ECO:0000259" key="25">
    <source>
        <dbReference type="Pfam" id="PF11838"/>
    </source>
</evidence>
<comment type="catalytic activity">
    <reaction evidence="1">
        <text>Release of N-terminal glutamate (and to a lesser extent aspartate) from a peptide.</text>
        <dbReference type="EC" id="3.4.11.7"/>
    </reaction>
</comment>
<evidence type="ECO:0000256" key="11">
    <source>
        <dbReference type="ARBA" id="ARBA00022833"/>
    </source>
</evidence>
<proteinExistence type="inferred from homology"/>
<evidence type="ECO:0000256" key="8">
    <source>
        <dbReference type="ARBA" id="ARBA00022692"/>
    </source>
</evidence>
<dbReference type="FunFam" id="1.25.50.20:FF:000001">
    <property type="entry name" value="Aminopeptidase"/>
    <property type="match status" value="1"/>
</dbReference>
<accession>A0A9Q0YHK4</accession>
<gene>
    <name evidence="27" type="ORF">HOLleu_37098</name>
</gene>
<dbReference type="FunFam" id="2.60.40.1730:FF:000012">
    <property type="entry name" value="Aminopeptidase N"/>
    <property type="match status" value="1"/>
</dbReference>
<dbReference type="GO" id="GO:0008270">
    <property type="term" value="F:zinc ion binding"/>
    <property type="evidence" value="ECO:0007669"/>
    <property type="project" value="UniProtKB-UniRule"/>
</dbReference>
<feature type="binding site" evidence="20">
    <location>
        <position position="374"/>
    </location>
    <ligand>
        <name>Zn(2+)</name>
        <dbReference type="ChEBI" id="CHEBI:29105"/>
        <note>catalytic</note>
    </ligand>
</feature>
<keyword evidence="9 20" id="KW-0479">Metal-binding</keyword>
<keyword evidence="8 22" id="KW-0812">Transmembrane</keyword>
<dbReference type="InterPro" id="IPR001930">
    <property type="entry name" value="Peptidase_M1"/>
</dbReference>
<evidence type="ECO:0000259" key="26">
    <source>
        <dbReference type="Pfam" id="PF17900"/>
    </source>
</evidence>
<keyword evidence="16 22" id="KW-0472">Membrane</keyword>
<evidence type="ECO:0000256" key="7">
    <source>
        <dbReference type="ARBA" id="ARBA00022670"/>
    </source>
</evidence>
<keyword evidence="6" id="KW-1003">Cell membrane</keyword>
<evidence type="ECO:0000256" key="14">
    <source>
        <dbReference type="ARBA" id="ARBA00022989"/>
    </source>
</evidence>
<dbReference type="InterPro" id="IPR045357">
    <property type="entry name" value="Aminopeptidase_N-like_N"/>
</dbReference>
<evidence type="ECO:0000313" key="27">
    <source>
        <dbReference type="EMBL" id="KAJ8022254.1"/>
    </source>
</evidence>
<dbReference type="Gene3D" id="2.60.40.1730">
    <property type="entry name" value="tricorn interacting facor f3 domain"/>
    <property type="match status" value="1"/>
</dbReference>
<keyword evidence="14 22" id="KW-1133">Transmembrane helix</keyword>
<protein>
    <recommendedName>
        <fullName evidence="22">Aminopeptidase</fullName>
        <ecNumber evidence="22">3.4.11.-</ecNumber>
    </recommendedName>
</protein>
<dbReference type="PANTHER" id="PTHR11533:SF276">
    <property type="entry name" value="GLUTAMYL AMINOPEPTIDASE"/>
    <property type="match status" value="1"/>
</dbReference>
<dbReference type="CDD" id="cd09601">
    <property type="entry name" value="M1_APN-Q_like"/>
    <property type="match status" value="1"/>
</dbReference>
<feature type="binding site" evidence="20">
    <location>
        <position position="397"/>
    </location>
    <ligand>
        <name>Zn(2+)</name>
        <dbReference type="ChEBI" id="CHEBI:29105"/>
        <note>catalytic</note>
    </ligand>
</feature>
<dbReference type="Pfam" id="PF01433">
    <property type="entry name" value="Peptidase_M1"/>
    <property type="match status" value="1"/>
</dbReference>
<evidence type="ECO:0000256" key="19">
    <source>
        <dbReference type="PIRSR" id="PIRSR634016-1"/>
    </source>
</evidence>
<evidence type="ECO:0000256" key="1">
    <source>
        <dbReference type="ARBA" id="ARBA00001703"/>
    </source>
</evidence>
<dbReference type="GO" id="GO:0042277">
    <property type="term" value="F:peptide binding"/>
    <property type="evidence" value="ECO:0007669"/>
    <property type="project" value="TreeGrafter"/>
</dbReference>
<comment type="subunit">
    <text evidence="4">Homodimer; disulfide-linked.</text>
</comment>
<keyword evidence="11 20" id="KW-0862">Zinc</keyword>
<dbReference type="AlphaFoldDB" id="A0A9Q0YHK4"/>
<evidence type="ECO:0000256" key="18">
    <source>
        <dbReference type="ARBA" id="ARBA00023180"/>
    </source>
</evidence>
<evidence type="ECO:0000256" key="9">
    <source>
        <dbReference type="ARBA" id="ARBA00022723"/>
    </source>
</evidence>
<feature type="active site" description="Proton acceptor" evidence="19">
    <location>
        <position position="375"/>
    </location>
</feature>
<evidence type="ECO:0000256" key="20">
    <source>
        <dbReference type="PIRSR" id="PIRSR634016-3"/>
    </source>
</evidence>
<dbReference type="OrthoDB" id="510539at2759"/>
<reference evidence="27" key="1">
    <citation type="submission" date="2021-10" db="EMBL/GenBank/DDBJ databases">
        <title>Tropical sea cucumber genome reveals ecological adaptation and Cuvierian tubules defense mechanism.</title>
        <authorList>
            <person name="Chen T."/>
        </authorList>
    </citation>
    <scope>NUCLEOTIDE SEQUENCE</scope>
    <source>
        <strain evidence="27">Nanhai2018</strain>
        <tissue evidence="27">Muscle</tissue>
    </source>
</reference>
<evidence type="ECO:0000256" key="21">
    <source>
        <dbReference type="PIRSR" id="PIRSR634016-4"/>
    </source>
</evidence>
<feature type="binding site" evidence="20">
    <location>
        <position position="378"/>
    </location>
    <ligand>
        <name>Zn(2+)</name>
        <dbReference type="ChEBI" id="CHEBI:29105"/>
        <note>catalytic</note>
    </ligand>
</feature>
<feature type="domain" description="Aminopeptidase N-like N-terminal" evidence="26">
    <location>
        <begin position="77"/>
        <end position="267"/>
    </location>
</feature>
<evidence type="ECO:0000256" key="12">
    <source>
        <dbReference type="ARBA" id="ARBA00022837"/>
    </source>
</evidence>
<keyword evidence="7 22" id="KW-0645">Protease</keyword>
<comment type="similarity">
    <text evidence="3 22">Belongs to the peptidase M1 family.</text>
</comment>
<evidence type="ECO:0000256" key="17">
    <source>
        <dbReference type="ARBA" id="ARBA00023157"/>
    </source>
</evidence>
<keyword evidence="13" id="KW-0735">Signal-anchor</keyword>
<dbReference type="PRINTS" id="PR00756">
    <property type="entry name" value="ALADIPTASE"/>
</dbReference>
<feature type="site" description="Transition state stabilizer" evidence="21">
    <location>
        <position position="460"/>
    </location>
</feature>
<dbReference type="Pfam" id="PF17900">
    <property type="entry name" value="Peptidase_M1_N"/>
    <property type="match status" value="1"/>
</dbReference>
<dbReference type="InterPro" id="IPR014782">
    <property type="entry name" value="Peptidase_M1_dom"/>
</dbReference>
<dbReference type="InterPro" id="IPR034016">
    <property type="entry name" value="M1_APN-typ"/>
</dbReference>
<comment type="subcellular location">
    <subcellularLocation>
        <location evidence="2">Cell membrane</location>
        <topology evidence="2">Single-pass type II membrane protein</topology>
    </subcellularLocation>
</comment>
<evidence type="ECO:0000256" key="3">
    <source>
        <dbReference type="ARBA" id="ARBA00010136"/>
    </source>
</evidence>
<feature type="domain" description="Peptidase M1 membrane alanine aminopeptidase" evidence="24">
    <location>
        <begin position="302"/>
        <end position="526"/>
    </location>
</feature>
<dbReference type="FunFam" id="2.60.40.1910:FF:000006">
    <property type="entry name" value="Aminopeptidase"/>
    <property type="match status" value="1"/>
</dbReference>
<dbReference type="InterPro" id="IPR024571">
    <property type="entry name" value="ERAP1-like_C_dom"/>
</dbReference>
<feature type="transmembrane region" description="Helical" evidence="22">
    <location>
        <begin position="12"/>
        <end position="32"/>
    </location>
</feature>
<comment type="cofactor">
    <cofactor evidence="20 22">
        <name>Zn(2+)</name>
        <dbReference type="ChEBI" id="CHEBI:29105"/>
    </cofactor>
    <text evidence="20 22">Binds 1 zinc ion per subunit.</text>
</comment>
<dbReference type="InterPro" id="IPR027268">
    <property type="entry name" value="Peptidase_M4/M1_CTD_sf"/>
</dbReference>
<dbReference type="Proteomes" id="UP001152320">
    <property type="component" value="Chromosome 20"/>
</dbReference>
<dbReference type="SUPFAM" id="SSF55486">
    <property type="entry name" value="Metalloproteases ('zincins'), catalytic domain"/>
    <property type="match status" value="1"/>
</dbReference>
<comment type="caution">
    <text evidence="27">The sequence shown here is derived from an EMBL/GenBank/DDBJ whole genome shotgun (WGS) entry which is preliminary data.</text>
</comment>
<evidence type="ECO:0000256" key="13">
    <source>
        <dbReference type="ARBA" id="ARBA00022968"/>
    </source>
</evidence>
<dbReference type="GO" id="GO:0005886">
    <property type="term" value="C:plasma membrane"/>
    <property type="evidence" value="ECO:0007669"/>
    <property type="project" value="UniProtKB-SubCell"/>
</dbReference>
<evidence type="ECO:0000256" key="6">
    <source>
        <dbReference type="ARBA" id="ARBA00022475"/>
    </source>
</evidence>
<keyword evidence="5 22" id="KW-0031">Aminopeptidase</keyword>
<dbReference type="GO" id="GO:0005615">
    <property type="term" value="C:extracellular space"/>
    <property type="evidence" value="ECO:0007669"/>
    <property type="project" value="TreeGrafter"/>
</dbReference>
<dbReference type="GO" id="GO:0006508">
    <property type="term" value="P:proteolysis"/>
    <property type="evidence" value="ECO:0007669"/>
    <property type="project" value="UniProtKB-KW"/>
</dbReference>
<keyword evidence="28" id="KW-1185">Reference proteome</keyword>
<feature type="region of interest" description="Disordered" evidence="23">
    <location>
        <begin position="37"/>
        <end position="67"/>
    </location>
</feature>
<keyword evidence="10 22" id="KW-0378">Hydrolase</keyword>
<dbReference type="InterPro" id="IPR042097">
    <property type="entry name" value="Aminopeptidase_N-like_N_sf"/>
</dbReference>
<name>A0A9Q0YHK4_HOLLE</name>
<sequence length="948" mass="109481">MGGNIFFTKTQIWAIVILIAIVATFVGLMTGLTPECIPPAETSEARRSLDTAPQLGERNKRQTQPWDEVRLPPGIRPTYYTMTFQPDLTGSDIFYGWVDIEVTVTEPTEYPRVHARNLIISSAQILDSDGNEVPQINEAIYFEYNEFYIMDVGGPLPIGDYTFKFNYTGEMGGKIVGFYKSSYQVPGEENPRYLATTDFQPTDARQAFPSFDEPNIKCFFKISLIHEDKYIGISNMPEVSRTPRTDLGANMVETEFGDPEVKMSTYLVCFIVCDFKYVEGFTKRNIPFRVYAPEYQIHQANYSLEVGVNITDYFEEYFGVEYSLSKLDMIAIPDFNSGAMENWGIITYRERYLLFDEAESSAYDKQRICAVVAHELAHQWFGNIVTMDWWDDLWLNEGFASYVEYLGAEHVEPTWQMLNQFVVVDMYYVFGLDQIVSSHPIIVDVNRPEEITEVFDSIPYSKGASILRMLNDFIGEQSFREGLNDYLNEFAFANAKSADLWAKLQIAYDKNGGDPNVDIAEVMDTWTKQMGFPVVNVDRNGDDLTLNQEWFLVDPNANKSAAPYESPYGYKWEIPFSSKFQNKLSADPVYTWMNKDATNVNVDGDTSNWYIANYEEKGFYRVNYEEGNWNALSQQLMDNFEEIPIADRSGLLEDAFNLARAEQLDYDVALNLTLYLDSEDQYVPWDAAYENLMWLSDMLRYQPAYGNWRVRQITENPQMKLAKSRNISFFLMHIHSFLRSDIIYLSCSSGDPDCLEEAVTQFNTYLSEGYVSPNVRSPVLRFGMEQDGGQGNWDALWKRYQESVLSSEKTRILFGMARTRHVWLLARYIEYAMDENKIRSQDFFSVLTYIADNPVGNALVWDFTRANWEYMVNRFGLDSRSLGRLIPSITEFYSTELKLQQMEEFFAKYPEAGAGTRGRQQALERVRTNIQWVEKNQAVIEKWLMSNV</sequence>
<keyword evidence="18" id="KW-0325">Glycoprotein</keyword>
<evidence type="ECO:0000256" key="23">
    <source>
        <dbReference type="SAM" id="MobiDB-lite"/>
    </source>
</evidence>